<comment type="caution">
    <text evidence="2">The sequence shown here is derived from an EMBL/GenBank/DDBJ whole genome shotgun (WGS) entry which is preliminary data.</text>
</comment>
<evidence type="ECO:0000256" key="1">
    <source>
        <dbReference type="SAM" id="SignalP"/>
    </source>
</evidence>
<dbReference type="EMBL" id="JACAGK010000068">
    <property type="protein sequence ID" value="MDM1050057.1"/>
    <property type="molecule type" value="Genomic_DNA"/>
</dbReference>
<dbReference type="Pfam" id="PF14100">
    <property type="entry name" value="DUF6807"/>
    <property type="match status" value="1"/>
</dbReference>
<sequence>MKNILNILLILCVILNSCAPSKSLQIGNTKAEGFSIIEVPASQRVDILLDGKRYTSYMYADSLKKPILFPLTTTNGNFVTRGWPIEPRANERTDHPHQMGLWFNYGDVNGLDFWNNSTSRLPNERMKYGAIVHQKVDSIAASNNSALLRVSKLWLSPTSEPLLSEECTYKFQVSKEGQIMISIRVSLNALRDVNFDDNKEGLLAIRVARELEQPYMQKTTFTDAYGIEDSVARVDNQGVTGVYYSSEGKVGDDVFGTRGRWAMLNGVIHKEEVSLIILDHPQNVGYPSYWFARGYGLFAANPLGQRVFSKGQEVLKYKLAKGESTVFKYQVVIHSGSHLDSQTADQFSRDFANQ</sequence>
<protein>
    <submittedName>
        <fullName evidence="2">PmoA family protein</fullName>
    </submittedName>
</protein>
<feature type="chain" id="PRO_5045329500" evidence="1">
    <location>
        <begin position="20"/>
        <end position="354"/>
    </location>
</feature>
<dbReference type="InterPro" id="IPR029475">
    <property type="entry name" value="DUF6807"/>
</dbReference>
<reference evidence="2" key="1">
    <citation type="submission" date="2020-06" db="EMBL/GenBank/DDBJ databases">
        <authorList>
            <person name="Dong N."/>
        </authorList>
    </citation>
    <scope>NUCLEOTIDE SEQUENCE</scope>
    <source>
        <strain evidence="2">R1692</strain>
    </source>
</reference>
<reference evidence="2" key="2">
    <citation type="journal article" date="2022" name="Sci. Total Environ.">
        <title>Prevalence, transmission, and molecular epidemiology of tet(X)-positive bacteria among humans, animals, and environmental niches in China: An epidemiological, and genomic-based study.</title>
        <authorList>
            <person name="Dong N."/>
            <person name="Zeng Y."/>
            <person name="Cai C."/>
            <person name="Sun C."/>
            <person name="Lu J."/>
            <person name="Liu C."/>
            <person name="Zhou H."/>
            <person name="Sun Q."/>
            <person name="Shu L."/>
            <person name="Wang H."/>
            <person name="Wang Y."/>
            <person name="Wang S."/>
            <person name="Wu C."/>
            <person name="Chan E.W."/>
            <person name="Chen G."/>
            <person name="Shen Z."/>
            <person name="Chen S."/>
            <person name="Zhang R."/>
        </authorList>
    </citation>
    <scope>NUCLEOTIDE SEQUENCE</scope>
    <source>
        <strain evidence="2">R1692</strain>
    </source>
</reference>
<keyword evidence="1" id="KW-0732">Signal</keyword>
<gene>
    <name evidence="2" type="ORF">HX018_17595</name>
</gene>
<keyword evidence="3" id="KW-1185">Reference proteome</keyword>
<name>A0ABT7NS62_9SPHI</name>
<organism evidence="2 3">
    <name type="scientific">Sphingobacterium hotanense</name>
    <dbReference type="NCBI Taxonomy" id="649196"/>
    <lineage>
        <taxon>Bacteria</taxon>
        <taxon>Pseudomonadati</taxon>
        <taxon>Bacteroidota</taxon>
        <taxon>Sphingobacteriia</taxon>
        <taxon>Sphingobacteriales</taxon>
        <taxon>Sphingobacteriaceae</taxon>
        <taxon>Sphingobacterium</taxon>
    </lineage>
</organism>
<evidence type="ECO:0000313" key="2">
    <source>
        <dbReference type="EMBL" id="MDM1050057.1"/>
    </source>
</evidence>
<evidence type="ECO:0000313" key="3">
    <source>
        <dbReference type="Proteomes" id="UP001170954"/>
    </source>
</evidence>
<dbReference type="RefSeq" id="WP_286652226.1">
    <property type="nucleotide sequence ID" value="NZ_JACAGK010000068.1"/>
</dbReference>
<proteinExistence type="predicted"/>
<feature type="signal peptide" evidence="1">
    <location>
        <begin position="1"/>
        <end position="19"/>
    </location>
</feature>
<accession>A0ABT7NS62</accession>
<dbReference type="Proteomes" id="UP001170954">
    <property type="component" value="Unassembled WGS sequence"/>
</dbReference>